<evidence type="ECO:0000313" key="5">
    <source>
        <dbReference type="EMBL" id="MBW4710029.1"/>
    </source>
</evidence>
<evidence type="ECO:0000256" key="2">
    <source>
        <dbReference type="ARBA" id="ARBA00022989"/>
    </source>
</evidence>
<keyword evidence="1 4" id="KW-0812">Transmembrane</keyword>
<feature type="transmembrane region" description="Helical" evidence="4">
    <location>
        <begin position="85"/>
        <end position="109"/>
    </location>
</feature>
<organism evidence="5 6">
    <name type="scientific">Roseobacter insulae</name>
    <dbReference type="NCBI Taxonomy" id="2859783"/>
    <lineage>
        <taxon>Bacteria</taxon>
        <taxon>Pseudomonadati</taxon>
        <taxon>Pseudomonadota</taxon>
        <taxon>Alphaproteobacteria</taxon>
        <taxon>Rhodobacterales</taxon>
        <taxon>Roseobacteraceae</taxon>
        <taxon>Roseobacter</taxon>
    </lineage>
</organism>
<dbReference type="Pfam" id="PF01127">
    <property type="entry name" value="Sdh_cyt"/>
    <property type="match status" value="1"/>
</dbReference>
<dbReference type="AlphaFoldDB" id="A0A9X1FZ74"/>
<dbReference type="InterPro" id="IPR000701">
    <property type="entry name" value="SuccDH_FuR_B_TM-su"/>
</dbReference>
<keyword evidence="6" id="KW-1185">Reference proteome</keyword>
<feature type="transmembrane region" description="Helical" evidence="4">
    <location>
        <begin position="12"/>
        <end position="32"/>
    </location>
</feature>
<proteinExistence type="predicted"/>
<gene>
    <name evidence="5" type="ORF">KX928_19770</name>
</gene>
<evidence type="ECO:0000256" key="4">
    <source>
        <dbReference type="SAM" id="Phobius"/>
    </source>
</evidence>
<keyword evidence="3 4" id="KW-0472">Membrane</keyword>
<dbReference type="RefSeq" id="WP_219506157.1">
    <property type="nucleotide sequence ID" value="NZ_JAHXDN010000006.1"/>
</dbReference>
<comment type="caution">
    <text evidence="5">The sequence shown here is derived from an EMBL/GenBank/DDBJ whole genome shotgun (WGS) entry which is preliminary data.</text>
</comment>
<evidence type="ECO:0000256" key="3">
    <source>
        <dbReference type="ARBA" id="ARBA00023136"/>
    </source>
</evidence>
<protein>
    <submittedName>
        <fullName evidence="5">Succinate dehydrogenase</fullName>
    </submittedName>
</protein>
<dbReference type="Proteomes" id="UP001138661">
    <property type="component" value="Unassembled WGS sequence"/>
</dbReference>
<accession>A0A9X1FZ74</accession>
<name>A0A9X1FZ74_9RHOB</name>
<dbReference type="EMBL" id="JAHXDN010000006">
    <property type="protein sequence ID" value="MBW4710029.1"/>
    <property type="molecule type" value="Genomic_DNA"/>
</dbReference>
<evidence type="ECO:0000313" key="6">
    <source>
        <dbReference type="Proteomes" id="UP001138661"/>
    </source>
</evidence>
<evidence type="ECO:0000256" key="1">
    <source>
        <dbReference type="ARBA" id="ARBA00022692"/>
    </source>
</evidence>
<sequence>MLDLRLYMLQRISALVMAPLTLGHIAVMIYAVQGGLSAEEILGRTQGSAFWFLFYGSFVLAVSVHAAIGLRVIVHETFGLRGVRLTSVTWGIGLLLLSLGAQALVAVTWPGAV</sequence>
<reference evidence="5" key="1">
    <citation type="submission" date="2021-07" db="EMBL/GenBank/DDBJ databases">
        <title>Roseobacter insulae sp. nov., isolated from a tidal flat.</title>
        <authorList>
            <person name="Park S."/>
            <person name="Yoon J.-H."/>
        </authorList>
    </citation>
    <scope>NUCLEOTIDE SEQUENCE</scope>
    <source>
        <strain evidence="5">YSTF-M11</strain>
    </source>
</reference>
<feature type="transmembrane region" description="Helical" evidence="4">
    <location>
        <begin position="52"/>
        <end position="73"/>
    </location>
</feature>
<keyword evidence="2 4" id="KW-1133">Transmembrane helix</keyword>